<name>A0ABU4X8I3_9HYPH</name>
<proteinExistence type="inferred from homology"/>
<evidence type="ECO:0000259" key="9">
    <source>
        <dbReference type="Pfam" id="PF02771"/>
    </source>
</evidence>
<dbReference type="InterPro" id="IPR009100">
    <property type="entry name" value="AcylCoA_DH/oxidase_NM_dom_sf"/>
</dbReference>
<dbReference type="Proteomes" id="UP001272097">
    <property type="component" value="Unassembled WGS sequence"/>
</dbReference>
<gene>
    <name evidence="10" type="ORF">RFM51_28870</name>
</gene>
<feature type="domain" description="Acyl-CoA dehydrogenase/oxidase N-terminal" evidence="9">
    <location>
        <begin position="21"/>
        <end position="134"/>
    </location>
</feature>
<evidence type="ECO:0000313" key="11">
    <source>
        <dbReference type="Proteomes" id="UP001272097"/>
    </source>
</evidence>
<evidence type="ECO:0000256" key="1">
    <source>
        <dbReference type="ARBA" id="ARBA00001974"/>
    </source>
</evidence>
<keyword evidence="3 6" id="KW-0285">Flavoprotein</keyword>
<dbReference type="PANTHER" id="PTHR43292:SF4">
    <property type="entry name" value="ACYL-COA DEHYDROGENASE FADE34"/>
    <property type="match status" value="1"/>
</dbReference>
<keyword evidence="11" id="KW-1185">Reference proteome</keyword>
<dbReference type="SUPFAM" id="SSF56645">
    <property type="entry name" value="Acyl-CoA dehydrogenase NM domain-like"/>
    <property type="match status" value="1"/>
</dbReference>
<evidence type="ECO:0000256" key="5">
    <source>
        <dbReference type="ARBA" id="ARBA00023002"/>
    </source>
</evidence>
<dbReference type="Gene3D" id="1.20.140.10">
    <property type="entry name" value="Butyryl-CoA Dehydrogenase, subunit A, domain 3"/>
    <property type="match status" value="1"/>
</dbReference>
<protein>
    <submittedName>
        <fullName evidence="10">Acyl-CoA dehydrogenase family protein</fullName>
    </submittedName>
</protein>
<dbReference type="SUPFAM" id="SSF47203">
    <property type="entry name" value="Acyl-CoA dehydrogenase C-terminal domain-like"/>
    <property type="match status" value="1"/>
</dbReference>
<dbReference type="InterPro" id="IPR013786">
    <property type="entry name" value="AcylCoA_DH/ox_N"/>
</dbReference>
<evidence type="ECO:0000256" key="6">
    <source>
        <dbReference type="RuleBase" id="RU362125"/>
    </source>
</evidence>
<dbReference type="InterPro" id="IPR006091">
    <property type="entry name" value="Acyl-CoA_Oxase/DH_mid-dom"/>
</dbReference>
<reference evidence="10 11" key="1">
    <citation type="submission" date="2023-08" db="EMBL/GenBank/DDBJ databases">
        <title>Implementing the SeqCode for naming new Mesorhizobium species isolated from Vachellia karroo root nodules.</title>
        <authorList>
            <person name="Van Lill M."/>
        </authorList>
    </citation>
    <scope>NUCLEOTIDE SEQUENCE [LARGE SCALE GENOMIC DNA]</scope>
    <source>
        <strain evidence="10 11">VK3E</strain>
    </source>
</reference>
<dbReference type="InterPro" id="IPR046373">
    <property type="entry name" value="Acyl-CoA_Oxase/DH_mid-dom_sf"/>
</dbReference>
<dbReference type="Pfam" id="PF02770">
    <property type="entry name" value="Acyl-CoA_dh_M"/>
    <property type="match status" value="1"/>
</dbReference>
<dbReference type="RefSeq" id="WP_320217570.1">
    <property type="nucleotide sequence ID" value="NZ_JAVIIS010000069.1"/>
</dbReference>
<dbReference type="InterPro" id="IPR052161">
    <property type="entry name" value="Mycobact_Acyl-CoA_DH"/>
</dbReference>
<dbReference type="EMBL" id="JAVIIS010000069">
    <property type="protein sequence ID" value="MDX8443585.1"/>
    <property type="molecule type" value="Genomic_DNA"/>
</dbReference>
<evidence type="ECO:0000256" key="2">
    <source>
        <dbReference type="ARBA" id="ARBA00009347"/>
    </source>
</evidence>
<dbReference type="InterPro" id="IPR037069">
    <property type="entry name" value="AcylCoA_DH/ox_N_sf"/>
</dbReference>
<dbReference type="Gene3D" id="1.10.540.10">
    <property type="entry name" value="Acyl-CoA dehydrogenase/oxidase, N-terminal domain"/>
    <property type="match status" value="1"/>
</dbReference>
<dbReference type="Gene3D" id="2.40.110.10">
    <property type="entry name" value="Butyryl-CoA Dehydrogenase, subunit A, domain 2"/>
    <property type="match status" value="1"/>
</dbReference>
<evidence type="ECO:0000313" key="10">
    <source>
        <dbReference type="EMBL" id="MDX8443585.1"/>
    </source>
</evidence>
<feature type="domain" description="Acyl-CoA dehydrogenase/oxidase C-terminal" evidence="7">
    <location>
        <begin position="243"/>
        <end position="399"/>
    </location>
</feature>
<accession>A0ABU4X8I3</accession>
<dbReference type="Pfam" id="PF00441">
    <property type="entry name" value="Acyl-CoA_dh_1"/>
    <property type="match status" value="1"/>
</dbReference>
<keyword evidence="4 6" id="KW-0274">FAD</keyword>
<evidence type="ECO:0000256" key="3">
    <source>
        <dbReference type="ARBA" id="ARBA00022630"/>
    </source>
</evidence>
<dbReference type="InterPro" id="IPR009075">
    <property type="entry name" value="AcylCo_DH/oxidase_C"/>
</dbReference>
<evidence type="ECO:0000259" key="7">
    <source>
        <dbReference type="Pfam" id="PF00441"/>
    </source>
</evidence>
<keyword evidence="5 6" id="KW-0560">Oxidoreductase</keyword>
<evidence type="ECO:0000259" key="8">
    <source>
        <dbReference type="Pfam" id="PF02770"/>
    </source>
</evidence>
<comment type="cofactor">
    <cofactor evidence="1 6">
        <name>FAD</name>
        <dbReference type="ChEBI" id="CHEBI:57692"/>
    </cofactor>
</comment>
<comment type="similarity">
    <text evidence="2 6">Belongs to the acyl-CoA dehydrogenase family.</text>
</comment>
<feature type="domain" description="Acyl-CoA oxidase/dehydrogenase middle" evidence="8">
    <location>
        <begin position="138"/>
        <end position="219"/>
    </location>
</feature>
<sequence length="404" mass="43861">MTKARREELERRMRIIPTEAEAADLRSRVLDFCHEAIPRTVRGLERQGTMSDGDSPAFFKALGIAGWIGRHWPREYGGREGTHLETAIIDEALGYARAPLSAYLLSVKVFGNSLMLFGTPGQKRKYLPLIAAGDAMFCQGFSEPMAGSDFGSLRTTALRAGDEYIVNGHKIWTSSAEVATHMYLAARTDPKAVKHRGISLFVLDMKTPGVTVNSFRTLGGGVLNEVFLSDVRIPAENLLGEENRGFHQAMRSLDLERSCMDRVGAARLSLDRLVEYVSSDGSDGAGKRLSDVKMVQEKIGELRTKLQVARTFGYMIARNLDAGKGLSAEFSFGKLYVGLLTQALADATVDIVGTVAQFEHGSDLAIFDGLFPAVFRASPALTLAGGSSEIQRGVIAARGLGLPK</sequence>
<dbReference type="Pfam" id="PF02771">
    <property type="entry name" value="Acyl-CoA_dh_N"/>
    <property type="match status" value="1"/>
</dbReference>
<evidence type="ECO:0000256" key="4">
    <source>
        <dbReference type="ARBA" id="ARBA00022827"/>
    </source>
</evidence>
<comment type="caution">
    <text evidence="10">The sequence shown here is derived from an EMBL/GenBank/DDBJ whole genome shotgun (WGS) entry which is preliminary data.</text>
</comment>
<organism evidence="10 11">
    <name type="scientific">Mesorhizobium australafricanum</name>
    <dbReference type="NCBI Taxonomy" id="3072311"/>
    <lineage>
        <taxon>Bacteria</taxon>
        <taxon>Pseudomonadati</taxon>
        <taxon>Pseudomonadota</taxon>
        <taxon>Alphaproteobacteria</taxon>
        <taxon>Hyphomicrobiales</taxon>
        <taxon>Phyllobacteriaceae</taxon>
        <taxon>Mesorhizobium</taxon>
    </lineage>
</organism>
<dbReference type="PANTHER" id="PTHR43292">
    <property type="entry name" value="ACYL-COA DEHYDROGENASE"/>
    <property type="match status" value="1"/>
</dbReference>
<dbReference type="InterPro" id="IPR036250">
    <property type="entry name" value="AcylCo_DH-like_C"/>
</dbReference>